<reference evidence="1" key="1">
    <citation type="submission" date="2015-06" db="UniProtKB">
        <authorList>
            <consortium name="EnsemblPlants"/>
        </authorList>
    </citation>
    <scope>IDENTIFICATION</scope>
</reference>
<evidence type="ECO:0000313" key="1">
    <source>
        <dbReference type="EnsemblPlants" id="EMT29468"/>
    </source>
</evidence>
<protein>
    <submittedName>
        <fullName evidence="1">Uncharacterized protein</fullName>
    </submittedName>
</protein>
<organism evidence="1">
    <name type="scientific">Aegilops tauschii</name>
    <name type="common">Tausch's goatgrass</name>
    <name type="synonym">Aegilops squarrosa</name>
    <dbReference type="NCBI Taxonomy" id="37682"/>
    <lineage>
        <taxon>Eukaryota</taxon>
        <taxon>Viridiplantae</taxon>
        <taxon>Streptophyta</taxon>
        <taxon>Embryophyta</taxon>
        <taxon>Tracheophyta</taxon>
        <taxon>Spermatophyta</taxon>
        <taxon>Magnoliopsida</taxon>
        <taxon>Liliopsida</taxon>
        <taxon>Poales</taxon>
        <taxon>Poaceae</taxon>
        <taxon>BOP clade</taxon>
        <taxon>Pooideae</taxon>
        <taxon>Triticodae</taxon>
        <taxon>Triticeae</taxon>
        <taxon>Triticinae</taxon>
        <taxon>Aegilops</taxon>
    </lineage>
</organism>
<sequence length="90" mass="9924">MAMAMDKPKVFVLDRLELSVLNKPEGVTPRISLYDYESMKKMVEQITVNIAGGEVTFSGGKACPTGSVLLQGHARAVIRNCARFGHWNKN</sequence>
<dbReference type="AlphaFoldDB" id="M8C5Y9"/>
<name>M8C5Y9_AEGTA</name>
<dbReference type="EnsemblPlants" id="EMT29468">
    <property type="protein sequence ID" value="EMT29468"/>
    <property type="gene ID" value="F775_42288"/>
</dbReference>
<accession>M8C5Y9</accession>
<proteinExistence type="predicted"/>